<evidence type="ECO:0000313" key="2">
    <source>
        <dbReference type="Proteomes" id="UP000198559"/>
    </source>
</evidence>
<evidence type="ECO:0000313" key="1">
    <source>
        <dbReference type="EMBL" id="SEH92592.1"/>
    </source>
</evidence>
<protein>
    <recommendedName>
        <fullName evidence="3">Transposase</fullName>
    </recommendedName>
</protein>
<name>A0A1H6M5H2_9GAMM</name>
<dbReference type="AlphaFoldDB" id="A0A1H6M5H2"/>
<accession>A0A1H6M5H2</accession>
<dbReference type="Proteomes" id="UP000198559">
    <property type="component" value="Unassembled WGS sequence"/>
</dbReference>
<organism evidence="1 2">
    <name type="scientific">Bathymodiolus azoricus thioautotrophic gill symbiont</name>
    <dbReference type="NCBI Taxonomy" id="235205"/>
    <lineage>
        <taxon>Bacteria</taxon>
        <taxon>Pseudomonadati</taxon>
        <taxon>Pseudomonadota</taxon>
        <taxon>Gammaproteobacteria</taxon>
        <taxon>sulfur-oxidizing symbionts</taxon>
    </lineage>
</organism>
<dbReference type="EMBL" id="CVUD02000245">
    <property type="protein sequence ID" value="SEH92592.1"/>
    <property type="molecule type" value="Genomic_DNA"/>
</dbReference>
<evidence type="ECO:0008006" key="3">
    <source>
        <dbReference type="Google" id="ProtNLM"/>
    </source>
</evidence>
<sequence>MYQLLKFPLSSYYYQVKGKSLNNNTNVMIKFIKQTAIEVGHTYGKRVCTIL</sequence>
<proteinExistence type="predicted"/>
<gene>
    <name evidence="1" type="ORF">BAZSYMB_SCAFFOLD00008_2</name>
</gene>
<dbReference type="STRING" id="235205.BAZSYMB_SCAFFOLD00008_2"/>
<reference evidence="2" key="1">
    <citation type="submission" date="2016-06" db="EMBL/GenBank/DDBJ databases">
        <authorList>
            <person name="Petersen J."/>
            <person name="Sayavedra L."/>
        </authorList>
    </citation>
    <scope>NUCLEOTIDE SEQUENCE [LARGE SCALE GENOMIC DNA]</scope>
    <source>
        <strain evidence="2">BazSymB</strain>
    </source>
</reference>